<dbReference type="PANTHER" id="PTHR30354:SF23">
    <property type="entry name" value="GNTP FAMILY PERMEASE"/>
    <property type="match status" value="1"/>
</dbReference>
<evidence type="ECO:0000313" key="3">
    <source>
        <dbReference type="Proteomes" id="UP000192940"/>
    </source>
</evidence>
<feature type="transmembrane region" description="Helical" evidence="1">
    <location>
        <begin position="91"/>
        <end position="109"/>
    </location>
</feature>
<keyword evidence="3" id="KW-1185">Reference proteome</keyword>
<dbReference type="PANTHER" id="PTHR30354">
    <property type="entry name" value="GNT FAMILY GLUCONATE TRANSPORTER"/>
    <property type="match status" value="1"/>
</dbReference>
<feature type="transmembrane region" description="Helical" evidence="1">
    <location>
        <begin position="35"/>
        <end position="53"/>
    </location>
</feature>
<dbReference type="GO" id="GO:0005886">
    <property type="term" value="C:plasma membrane"/>
    <property type="evidence" value="ECO:0007669"/>
    <property type="project" value="TreeGrafter"/>
</dbReference>
<keyword evidence="1" id="KW-0472">Membrane</keyword>
<evidence type="ECO:0000313" key="2">
    <source>
        <dbReference type="EMBL" id="SMF65346.1"/>
    </source>
</evidence>
<proteinExistence type="predicted"/>
<feature type="transmembrane region" description="Helical" evidence="1">
    <location>
        <begin position="325"/>
        <end position="348"/>
    </location>
</feature>
<protein>
    <submittedName>
        <fullName evidence="2">Gluconate:H+ symporter, GntP family</fullName>
    </submittedName>
</protein>
<keyword evidence="1" id="KW-1133">Transmembrane helix</keyword>
<name>A0A1X7G8I7_9BACL</name>
<keyword evidence="1" id="KW-0812">Transmembrane</keyword>
<feature type="transmembrane region" description="Helical" evidence="1">
    <location>
        <begin position="60"/>
        <end position="85"/>
    </location>
</feature>
<dbReference type="AlphaFoldDB" id="A0A1X7G8I7"/>
<dbReference type="Pfam" id="PF02447">
    <property type="entry name" value="GntP_permease"/>
    <property type="match status" value="1"/>
</dbReference>
<feature type="transmembrane region" description="Helical" evidence="1">
    <location>
        <begin position="360"/>
        <end position="384"/>
    </location>
</feature>
<reference evidence="2 3" key="1">
    <citation type="submission" date="2017-04" db="EMBL/GenBank/DDBJ databases">
        <authorList>
            <person name="Afonso C.L."/>
            <person name="Miller P.J."/>
            <person name="Scott M.A."/>
            <person name="Spackman E."/>
            <person name="Goraichik I."/>
            <person name="Dimitrov K.M."/>
            <person name="Suarez D.L."/>
            <person name="Swayne D.E."/>
        </authorList>
    </citation>
    <scope>NUCLEOTIDE SEQUENCE [LARGE SCALE GENOMIC DNA]</scope>
    <source>
        <strain evidence="2 3">N3/975</strain>
    </source>
</reference>
<dbReference type="STRING" id="1313296.SAMN05661091_0155"/>
<feature type="transmembrane region" description="Helical" evidence="1">
    <location>
        <begin position="130"/>
        <end position="160"/>
    </location>
</feature>
<dbReference type="InterPro" id="IPR003474">
    <property type="entry name" value="Glcn_transporter"/>
</dbReference>
<feature type="transmembrane region" description="Helical" evidence="1">
    <location>
        <begin position="258"/>
        <end position="279"/>
    </location>
</feature>
<organism evidence="2 3">
    <name type="scientific">Paenibacillus uliginis N3/975</name>
    <dbReference type="NCBI Taxonomy" id="1313296"/>
    <lineage>
        <taxon>Bacteria</taxon>
        <taxon>Bacillati</taxon>
        <taxon>Bacillota</taxon>
        <taxon>Bacilli</taxon>
        <taxon>Bacillales</taxon>
        <taxon>Paenibacillaceae</taxon>
        <taxon>Paenibacillus</taxon>
    </lineage>
</organism>
<feature type="transmembrane region" description="Helical" evidence="1">
    <location>
        <begin position="285"/>
        <end position="304"/>
    </location>
</feature>
<feature type="transmembrane region" description="Helical" evidence="1">
    <location>
        <begin position="207"/>
        <end position="226"/>
    </location>
</feature>
<evidence type="ECO:0000256" key="1">
    <source>
        <dbReference type="SAM" id="Phobius"/>
    </source>
</evidence>
<dbReference type="EMBL" id="LT840184">
    <property type="protein sequence ID" value="SMF65346.1"/>
    <property type="molecule type" value="Genomic_DNA"/>
</dbReference>
<gene>
    <name evidence="2" type="ORF">SAMN05661091_0155</name>
</gene>
<dbReference type="GO" id="GO:0015128">
    <property type="term" value="F:gluconate transmembrane transporter activity"/>
    <property type="evidence" value="ECO:0007669"/>
    <property type="project" value="InterPro"/>
</dbReference>
<sequence>MFILNPVSVINSMENDKHEEHLNFAEEANNMDGTVIHWGGAVIGLILAIVLIFKKVNPVYALFGGAVIGGLLGGASIDLTVQYIIEGTNSVMGAVVRVLAAGVLAGILIESGAAERIAETIVAKLGEKKALLSIALATMIITAVGVFITVAIIIVAPIALSVGKKIGISKTALLLALVGGGKAGNIISPNPNTIAVAKGFDVDLAQVMINGFIPAVAGLIVTVLVAKMLTNKGVMVSDTDQVDDGASKKEKPSFGRSMVAPIVAIVLLALNPIGSILDIEALKAFKIDSMIILPVAGIIGLIAMKQTKHIITFTTSGLNKMTGTAIILIGAGAIAGIISKSNLSAVVVDTIEVMGVSGTFLAPLAGILMGAATASTSTASIVAAGSFGEAILSMGTAPLSAAVMVHTGATVIDHLPHGNFFHVTAESVKMSIKERMKLIPYESIVGLTMAIVATILYGFIF</sequence>
<accession>A0A1X7G8I7</accession>
<feature type="transmembrane region" description="Helical" evidence="1">
    <location>
        <begin position="438"/>
        <end position="460"/>
    </location>
</feature>
<dbReference type="Proteomes" id="UP000192940">
    <property type="component" value="Chromosome I"/>
</dbReference>